<accession>A0ABY2UR59</accession>
<gene>
    <name evidence="1" type="ORF">FEE96_18990</name>
</gene>
<dbReference type="SUPFAM" id="SSF53098">
    <property type="entry name" value="Ribonuclease H-like"/>
    <property type="match status" value="1"/>
</dbReference>
<dbReference type="Gene3D" id="3.30.420.10">
    <property type="entry name" value="Ribonuclease H-like superfamily/Ribonuclease H"/>
    <property type="match status" value="1"/>
</dbReference>
<dbReference type="InterPro" id="IPR012337">
    <property type="entry name" value="RNaseH-like_sf"/>
</dbReference>
<reference evidence="1 2" key="1">
    <citation type="submission" date="2019-05" db="EMBL/GenBank/DDBJ databases">
        <title>Draft genome sequence of Pelagicola sp. DSW4-44.</title>
        <authorList>
            <person name="Oh J."/>
        </authorList>
    </citation>
    <scope>NUCLEOTIDE SEQUENCE [LARGE SCALE GENOMIC DNA]</scope>
    <source>
        <strain evidence="1 2">DSW4-44</strain>
    </source>
</reference>
<dbReference type="EMBL" id="VAUA01000010">
    <property type="protein sequence ID" value="TLP58518.1"/>
    <property type="molecule type" value="Genomic_DNA"/>
</dbReference>
<evidence type="ECO:0008006" key="3">
    <source>
        <dbReference type="Google" id="ProtNLM"/>
    </source>
</evidence>
<dbReference type="InterPro" id="IPR036397">
    <property type="entry name" value="RNaseH_sf"/>
</dbReference>
<proteinExistence type="predicted"/>
<keyword evidence="2" id="KW-1185">Reference proteome</keyword>
<sequence>MTCFIDFETSSQNADSWPIEVGLATIVDNETRVWGSLIRPSAHWDTNDWNSVFQKIHGIEFEELQEAPVSADVVDQLLMRMEPYEHTAYARQPETASRLPELLLPEHTSYQQIKIVSIGNLLINRGLAVPNLERINRYFQRTLNVPRAELRAAALAFAFKSGGVS</sequence>
<name>A0ABY2UR59_9RHOB</name>
<comment type="caution">
    <text evidence="1">The sequence shown here is derived from an EMBL/GenBank/DDBJ whole genome shotgun (WGS) entry which is preliminary data.</text>
</comment>
<evidence type="ECO:0000313" key="2">
    <source>
        <dbReference type="Proteomes" id="UP000305041"/>
    </source>
</evidence>
<dbReference type="Proteomes" id="UP000305041">
    <property type="component" value="Unassembled WGS sequence"/>
</dbReference>
<dbReference type="RefSeq" id="WP_138164697.1">
    <property type="nucleotide sequence ID" value="NZ_VAUA01000010.1"/>
</dbReference>
<evidence type="ECO:0000313" key="1">
    <source>
        <dbReference type="EMBL" id="TLP58518.1"/>
    </source>
</evidence>
<protein>
    <recommendedName>
        <fullName evidence="3">Exonuclease domain-containing protein</fullName>
    </recommendedName>
</protein>
<organism evidence="1 2">
    <name type="scientific">Parasedimentitalea maritima</name>
    <dbReference type="NCBI Taxonomy" id="2578117"/>
    <lineage>
        <taxon>Bacteria</taxon>
        <taxon>Pseudomonadati</taxon>
        <taxon>Pseudomonadota</taxon>
        <taxon>Alphaproteobacteria</taxon>
        <taxon>Rhodobacterales</taxon>
        <taxon>Paracoccaceae</taxon>
        <taxon>Parasedimentitalea</taxon>
    </lineage>
</organism>